<comment type="subcellular location">
    <subcellularLocation>
        <location evidence="1 7">Nucleus</location>
    </subcellularLocation>
</comment>
<evidence type="ECO:0000256" key="8">
    <source>
        <dbReference type="SAM" id="MobiDB-lite"/>
    </source>
</evidence>
<feature type="compositionally biased region" description="Low complexity" evidence="8">
    <location>
        <begin position="1"/>
        <end position="33"/>
    </location>
</feature>
<keyword evidence="3 7" id="KW-0238">DNA-binding</keyword>
<dbReference type="PIRSF" id="PIRSF016398">
    <property type="entry name" value="TFIIE-beta"/>
    <property type="match status" value="1"/>
</dbReference>
<dbReference type="PROSITE" id="PS51351">
    <property type="entry name" value="TFIIE_BETA_C"/>
    <property type="match status" value="1"/>
</dbReference>
<evidence type="ECO:0000256" key="7">
    <source>
        <dbReference type="PIRNR" id="PIRNR016398"/>
    </source>
</evidence>
<name>A0A074VX94_AURM1</name>
<evidence type="ECO:0000256" key="3">
    <source>
        <dbReference type="ARBA" id="ARBA00023125"/>
    </source>
</evidence>
<dbReference type="HOGENOM" id="CLU_056580_0_1_1"/>
<dbReference type="GO" id="GO:0003677">
    <property type="term" value="F:DNA binding"/>
    <property type="evidence" value="ECO:0007669"/>
    <property type="project" value="UniProtKB-UniRule"/>
</dbReference>
<dbReference type="EMBL" id="KL584830">
    <property type="protein sequence ID" value="KEQ63899.1"/>
    <property type="molecule type" value="Genomic_DNA"/>
</dbReference>
<feature type="domain" description="TFIIE beta" evidence="9">
    <location>
        <begin position="64"/>
        <end position="149"/>
    </location>
</feature>
<comment type="function">
    <text evidence="6 7">Recruits TFIIH to the initiation complex and stimulates the RNA polymerase II C-terminal domain kinase and DNA-dependent ATPase activities of TFIIH. Both TFIIH and TFIIE are required for promoter clearance by RNA polymerase.</text>
</comment>
<dbReference type="GO" id="GO:0003743">
    <property type="term" value="F:translation initiation factor activity"/>
    <property type="evidence" value="ECO:0007669"/>
    <property type="project" value="UniProtKB-KW"/>
</dbReference>
<keyword evidence="10" id="KW-0396">Initiation factor</keyword>
<evidence type="ECO:0000259" key="9">
    <source>
        <dbReference type="PROSITE" id="PS51351"/>
    </source>
</evidence>
<dbReference type="Pfam" id="PF18121">
    <property type="entry name" value="TFA2_Winged_2"/>
    <property type="match status" value="1"/>
</dbReference>
<keyword evidence="5 7" id="KW-0539">Nucleus</keyword>
<dbReference type="PANTHER" id="PTHR12716:SF8">
    <property type="entry name" value="TRANSCRIPTION INITIATION FACTOR IIE SUBUNIT BETA"/>
    <property type="match status" value="1"/>
</dbReference>
<dbReference type="GO" id="GO:0005673">
    <property type="term" value="C:transcription factor TFIIE complex"/>
    <property type="evidence" value="ECO:0007669"/>
    <property type="project" value="UniProtKB-UniRule"/>
</dbReference>
<organism evidence="10 11">
    <name type="scientific">Aureobasidium melanogenum (strain CBS 110374)</name>
    <name type="common">Aureobasidium pullulans var. melanogenum</name>
    <dbReference type="NCBI Taxonomy" id="1043003"/>
    <lineage>
        <taxon>Eukaryota</taxon>
        <taxon>Fungi</taxon>
        <taxon>Dikarya</taxon>
        <taxon>Ascomycota</taxon>
        <taxon>Pezizomycotina</taxon>
        <taxon>Dothideomycetes</taxon>
        <taxon>Dothideomycetidae</taxon>
        <taxon>Dothideales</taxon>
        <taxon>Saccotheciaceae</taxon>
        <taxon>Aureobasidium</taxon>
    </lineage>
</organism>
<feature type="compositionally biased region" description="Polar residues" evidence="8">
    <location>
        <begin position="34"/>
        <end position="49"/>
    </location>
</feature>
<evidence type="ECO:0000256" key="2">
    <source>
        <dbReference type="ARBA" id="ARBA00023015"/>
    </source>
</evidence>
<sequence length="292" mass="33340">MSLKASFNSFNSEFSAATTRNTQQQQQKRPTATVPTPVQRPSTPSTQPTDLKRKRQDLPQNAAYSQPADTGSGREVMTQVVYAIDYLKSKDRPISFTDIWNYLSIPANQQQHRQVLRRALMEHPKVDYDPKGLDGQHPSFRFRPIHNVRSADDLKAYLQRQHTAQGISVKELKEGWPDAIPEIERLEAKGELLVVRQKKDNIPKMVWPNDPSLDQRIDQDFKDYWTKITLPANPSDLRIELEKAGITPTSQVKEVIKVSGAKDKKKRTSRKVGRSTNTHMVGILKDYNAIKK</sequence>
<dbReference type="GO" id="GO:0001097">
    <property type="term" value="F:TFIIH-class transcription factor complex binding"/>
    <property type="evidence" value="ECO:0007669"/>
    <property type="project" value="TreeGrafter"/>
</dbReference>
<dbReference type="InterPro" id="IPR003166">
    <property type="entry name" value="TFIIE_bsu_DNA-bd"/>
</dbReference>
<keyword evidence="11" id="KW-1185">Reference proteome</keyword>
<evidence type="ECO:0000256" key="4">
    <source>
        <dbReference type="ARBA" id="ARBA00023163"/>
    </source>
</evidence>
<dbReference type="Proteomes" id="UP000030672">
    <property type="component" value="Unassembled WGS sequence"/>
</dbReference>
<proteinExistence type="inferred from homology"/>
<dbReference type="RefSeq" id="XP_040880922.1">
    <property type="nucleotide sequence ID" value="XM_041021135.1"/>
</dbReference>
<evidence type="ECO:0000256" key="5">
    <source>
        <dbReference type="ARBA" id="ARBA00023242"/>
    </source>
</evidence>
<protein>
    <recommendedName>
        <fullName evidence="7">Transcription initiation factor IIE subunit beta</fullName>
    </recommendedName>
</protein>
<keyword evidence="4 7" id="KW-0804">Transcription</keyword>
<dbReference type="PANTHER" id="PTHR12716">
    <property type="entry name" value="TRANSCRIPTION INITIATION FACTOR IIE, BETA SUBUNIT"/>
    <property type="match status" value="1"/>
</dbReference>
<dbReference type="InterPro" id="IPR016656">
    <property type="entry name" value="TFIIE-bsu"/>
</dbReference>
<evidence type="ECO:0000313" key="10">
    <source>
        <dbReference type="EMBL" id="KEQ63899.1"/>
    </source>
</evidence>
<comment type="subunit">
    <text evidence="7">Tetramer of two alpha and two beta chains.</text>
</comment>
<evidence type="ECO:0000256" key="1">
    <source>
        <dbReference type="ARBA" id="ARBA00004123"/>
    </source>
</evidence>
<evidence type="ECO:0000313" key="11">
    <source>
        <dbReference type="Proteomes" id="UP000030672"/>
    </source>
</evidence>
<keyword evidence="10" id="KW-0648">Protein biosynthesis</keyword>
<dbReference type="STRING" id="1043003.A0A074VX94"/>
<keyword evidence="2 7" id="KW-0805">Transcription regulation</keyword>
<gene>
    <name evidence="10" type="ORF">M437DRAFT_45734</name>
</gene>
<dbReference type="InterPro" id="IPR040501">
    <property type="entry name" value="TFA2_Winged_2"/>
</dbReference>
<dbReference type="Pfam" id="PF02186">
    <property type="entry name" value="TFIIE_beta"/>
    <property type="match status" value="1"/>
</dbReference>
<dbReference type="GO" id="GO:0006367">
    <property type="term" value="P:transcription initiation at RNA polymerase II promoter"/>
    <property type="evidence" value="ECO:0007669"/>
    <property type="project" value="UniProtKB-UniRule"/>
</dbReference>
<reference evidence="10 11" key="1">
    <citation type="journal article" date="2014" name="BMC Genomics">
        <title>Genome sequencing of four Aureobasidium pullulans varieties: biotechnological potential, stress tolerance, and description of new species.</title>
        <authorList>
            <person name="Gostin Ar C."/>
            <person name="Ohm R.A."/>
            <person name="Kogej T."/>
            <person name="Sonjak S."/>
            <person name="Turk M."/>
            <person name="Zajc J."/>
            <person name="Zalar P."/>
            <person name="Grube M."/>
            <person name="Sun H."/>
            <person name="Han J."/>
            <person name="Sharma A."/>
            <person name="Chiniquy J."/>
            <person name="Ngan C.Y."/>
            <person name="Lipzen A."/>
            <person name="Barry K."/>
            <person name="Grigoriev I.V."/>
            <person name="Gunde-Cimerman N."/>
        </authorList>
    </citation>
    <scope>NUCLEOTIDE SEQUENCE [LARGE SCALE GENOMIC DNA]</scope>
    <source>
        <strain evidence="10 11">CBS 110374</strain>
    </source>
</reference>
<evidence type="ECO:0000256" key="6">
    <source>
        <dbReference type="ARBA" id="ARBA00025581"/>
    </source>
</evidence>
<accession>A0A074VX94</accession>
<feature type="region of interest" description="Disordered" evidence="8">
    <location>
        <begin position="1"/>
        <end position="72"/>
    </location>
</feature>
<feature type="compositionally biased region" description="Polar residues" evidence="8">
    <location>
        <begin position="58"/>
        <end position="69"/>
    </location>
</feature>
<comment type="similarity">
    <text evidence="7">Belongs to the TFIIE beta subunit family.</text>
</comment>
<dbReference type="GO" id="GO:0016251">
    <property type="term" value="F:RNA polymerase II general transcription initiation factor activity"/>
    <property type="evidence" value="ECO:0007669"/>
    <property type="project" value="EnsemblFungi"/>
</dbReference>
<dbReference type="AlphaFoldDB" id="A0A074VX94"/>
<dbReference type="GeneID" id="63914508"/>